<dbReference type="Gene3D" id="3.40.50.1820">
    <property type="entry name" value="alpha/beta hydrolase"/>
    <property type="match status" value="1"/>
</dbReference>
<dbReference type="GO" id="GO:0005783">
    <property type="term" value="C:endoplasmic reticulum"/>
    <property type="evidence" value="ECO:0007669"/>
    <property type="project" value="TreeGrafter"/>
</dbReference>
<dbReference type="CDD" id="cd07990">
    <property type="entry name" value="LPLAT_LCLAT1-like"/>
    <property type="match status" value="1"/>
</dbReference>
<gene>
    <name evidence="5" type="ORF">MVES_001873</name>
</gene>
<dbReference type="PANTHER" id="PTHR10983">
    <property type="entry name" value="1-ACYLGLYCEROL-3-PHOSPHATE ACYLTRANSFERASE-RELATED"/>
    <property type="match status" value="1"/>
</dbReference>
<accession>A0A2N1JBL4</accession>
<organism evidence="5 6">
    <name type="scientific">Malassezia vespertilionis</name>
    <dbReference type="NCBI Taxonomy" id="2020962"/>
    <lineage>
        <taxon>Eukaryota</taxon>
        <taxon>Fungi</taxon>
        <taxon>Dikarya</taxon>
        <taxon>Basidiomycota</taxon>
        <taxon>Ustilaginomycotina</taxon>
        <taxon>Malasseziomycetes</taxon>
        <taxon>Malasseziales</taxon>
        <taxon>Malasseziaceae</taxon>
        <taxon>Malassezia</taxon>
    </lineage>
</organism>
<evidence type="ECO:0000256" key="3">
    <source>
        <dbReference type="SAM" id="Phobius"/>
    </source>
</evidence>
<keyword evidence="6" id="KW-1185">Reference proteome</keyword>
<dbReference type="STRING" id="2020962.A0A2N1JBL4"/>
<keyword evidence="3" id="KW-0812">Transmembrane</keyword>
<dbReference type="SUPFAM" id="SSF69593">
    <property type="entry name" value="Glycerol-3-phosphate (1)-acyltransferase"/>
    <property type="match status" value="1"/>
</dbReference>
<dbReference type="OrthoDB" id="426718at2759"/>
<dbReference type="GO" id="GO:0036149">
    <property type="term" value="P:phosphatidylinositol acyl-chain remodeling"/>
    <property type="evidence" value="ECO:0007669"/>
    <property type="project" value="TreeGrafter"/>
</dbReference>
<dbReference type="GO" id="GO:0016746">
    <property type="term" value="F:acyltransferase activity"/>
    <property type="evidence" value="ECO:0007669"/>
    <property type="project" value="InterPro"/>
</dbReference>
<proteinExistence type="predicted"/>
<dbReference type="SMART" id="SM00563">
    <property type="entry name" value="PlsC"/>
    <property type="match status" value="1"/>
</dbReference>
<feature type="transmembrane region" description="Helical" evidence="3">
    <location>
        <begin position="17"/>
        <end position="37"/>
    </location>
</feature>
<keyword evidence="3" id="KW-0472">Membrane</keyword>
<dbReference type="InterPro" id="IPR002921">
    <property type="entry name" value="Fungal_lipase-type"/>
</dbReference>
<dbReference type="SUPFAM" id="SSF53474">
    <property type="entry name" value="alpha/beta-Hydrolases"/>
    <property type="match status" value="1"/>
</dbReference>
<dbReference type="EMBL" id="KZ454990">
    <property type="protein sequence ID" value="PKI83937.1"/>
    <property type="molecule type" value="Genomic_DNA"/>
</dbReference>
<dbReference type="InterPro" id="IPR029058">
    <property type="entry name" value="AB_hydrolase_fold"/>
</dbReference>
<dbReference type="PANTHER" id="PTHR10983:SF16">
    <property type="entry name" value="LYSOCARDIOLIPIN ACYLTRANSFERASE 1"/>
    <property type="match status" value="1"/>
</dbReference>
<dbReference type="CDD" id="cd00519">
    <property type="entry name" value="Lipase_3"/>
    <property type="match status" value="1"/>
</dbReference>
<sequence>MLVWPDGYAHITRHIKIAAAAMLAGVLGIVSSTNIIMTFGDLDGNLVDAEQFAVRDAKNRVAGLLLPDEAIWISNHQIYTDWAYMWFIAARAQSAAAMHIVLKKSLRKIPGIGFSMEMFNFIFLSRNWEHDKEVMERTMADISSNKDGKTILLLYPEGTNRSRTQQERSNAFADKAGLPRLDHVLLPRVTGLYCCTKVFAERFNKVYLVDYTVAYEGVAQDEYAPEKYTIRGQLLKGLSPPRVHIHCDIVPLSQNLPTLTSARTDMPPLQHDLPNSPDDDAGKKAFGEWLYARWAKKSRLLDTYYHTGNTHSTETFDFHSADMFARSVLAFAALFALVPLAYAGVIPSTSFAQPVDVTANIDEFSLAAGLTQQTYCPGDGYKNGQKVGDAELLWHYGDGNFVQHALIYHSDSLGIVVAYQGTNLTSLLSDLHDAVFFLSPPDHRYKDGLPEGTLLAAGFQASYIDVVDSVMEQVKKLMKEYKEDRVSIVGHSLGAAMGLISAADFNYRLKDNLHRVYLFGLPRTGNPTFANFIDKSIGKKLNWAVNGKDWVPHVPPRFLGFQNPSNGIWINPANSTNWKMYPGQENVHGYDSVALPEYGIFDDHQGVYFHTQIGASSGHCPAKVGQD</sequence>
<protein>
    <recommendedName>
        <fullName evidence="4">Phospholipid/glycerol acyltransferase domain-containing protein</fullName>
    </recommendedName>
</protein>
<evidence type="ECO:0000313" key="6">
    <source>
        <dbReference type="Proteomes" id="UP000232875"/>
    </source>
</evidence>
<dbReference type="AlphaFoldDB" id="A0A2N1JBL4"/>
<dbReference type="Pfam" id="PF01764">
    <property type="entry name" value="Lipase_3"/>
    <property type="match status" value="1"/>
</dbReference>
<reference evidence="5 6" key="1">
    <citation type="submission" date="2017-10" db="EMBL/GenBank/DDBJ databases">
        <title>A novel species of cold-tolerant Malassezia isolated from bats.</title>
        <authorList>
            <person name="Lorch J.M."/>
            <person name="Palmer J.M."/>
            <person name="Vanderwolf K.J."/>
            <person name="Schmidt K.Z."/>
            <person name="Verant M.L."/>
            <person name="Weller T.J."/>
            <person name="Blehert D.S."/>
        </authorList>
    </citation>
    <scope>NUCLEOTIDE SEQUENCE [LARGE SCALE GENOMIC DNA]</scope>
    <source>
        <strain evidence="5 6">NWHC:44797-103</strain>
    </source>
</reference>
<comment type="catalytic activity">
    <reaction evidence="2">
        <text>a monoacylglycerol + H2O = glycerol + a fatty acid + H(+)</text>
        <dbReference type="Rhea" id="RHEA:15245"/>
        <dbReference type="ChEBI" id="CHEBI:15377"/>
        <dbReference type="ChEBI" id="CHEBI:15378"/>
        <dbReference type="ChEBI" id="CHEBI:17408"/>
        <dbReference type="ChEBI" id="CHEBI:17754"/>
        <dbReference type="ChEBI" id="CHEBI:28868"/>
    </reaction>
</comment>
<feature type="domain" description="Phospholipid/glycerol acyltransferase" evidence="4">
    <location>
        <begin position="70"/>
        <end position="193"/>
    </location>
</feature>
<dbReference type="Pfam" id="PF01553">
    <property type="entry name" value="Acyltransferase"/>
    <property type="match status" value="1"/>
</dbReference>
<comment type="catalytic activity">
    <reaction evidence="1">
        <text>a diacylglycerol + H2O = a monoacylglycerol + a fatty acid + H(+)</text>
        <dbReference type="Rhea" id="RHEA:32731"/>
        <dbReference type="ChEBI" id="CHEBI:15377"/>
        <dbReference type="ChEBI" id="CHEBI:15378"/>
        <dbReference type="ChEBI" id="CHEBI:17408"/>
        <dbReference type="ChEBI" id="CHEBI:18035"/>
        <dbReference type="ChEBI" id="CHEBI:28868"/>
    </reaction>
</comment>
<evidence type="ECO:0000256" key="2">
    <source>
        <dbReference type="ARBA" id="ARBA00048461"/>
    </source>
</evidence>
<name>A0A2N1JBL4_9BASI</name>
<evidence type="ECO:0000313" key="5">
    <source>
        <dbReference type="EMBL" id="PKI83937.1"/>
    </source>
</evidence>
<keyword evidence="3" id="KW-1133">Transmembrane helix</keyword>
<dbReference type="InterPro" id="IPR002123">
    <property type="entry name" value="Plipid/glycerol_acylTrfase"/>
</dbReference>
<evidence type="ECO:0000256" key="1">
    <source>
        <dbReference type="ARBA" id="ARBA00047591"/>
    </source>
</evidence>
<evidence type="ECO:0000259" key="4">
    <source>
        <dbReference type="SMART" id="SM00563"/>
    </source>
</evidence>
<dbReference type="Proteomes" id="UP000232875">
    <property type="component" value="Unassembled WGS sequence"/>
</dbReference>